<evidence type="ECO:0000313" key="2">
    <source>
        <dbReference type="EMBL" id="KAF0726100.1"/>
    </source>
</evidence>
<evidence type="ECO:0000313" key="3">
    <source>
        <dbReference type="Proteomes" id="UP000478052"/>
    </source>
</evidence>
<feature type="compositionally biased region" description="Basic residues" evidence="1">
    <location>
        <begin position="714"/>
        <end position="729"/>
    </location>
</feature>
<name>A0A6G0WG81_APHCR</name>
<organism evidence="2 3">
    <name type="scientific">Aphis craccivora</name>
    <name type="common">Cowpea aphid</name>
    <dbReference type="NCBI Taxonomy" id="307492"/>
    <lineage>
        <taxon>Eukaryota</taxon>
        <taxon>Metazoa</taxon>
        <taxon>Ecdysozoa</taxon>
        <taxon>Arthropoda</taxon>
        <taxon>Hexapoda</taxon>
        <taxon>Insecta</taxon>
        <taxon>Pterygota</taxon>
        <taxon>Neoptera</taxon>
        <taxon>Paraneoptera</taxon>
        <taxon>Hemiptera</taxon>
        <taxon>Sternorrhyncha</taxon>
        <taxon>Aphidomorpha</taxon>
        <taxon>Aphidoidea</taxon>
        <taxon>Aphididae</taxon>
        <taxon>Aphidini</taxon>
        <taxon>Aphis</taxon>
        <taxon>Aphis</taxon>
    </lineage>
</organism>
<dbReference type="EMBL" id="VUJU01008770">
    <property type="protein sequence ID" value="KAF0726100.1"/>
    <property type="molecule type" value="Genomic_DNA"/>
</dbReference>
<dbReference type="OrthoDB" id="6597347at2759"/>
<comment type="caution">
    <text evidence="2">The sequence shown here is derived from an EMBL/GenBank/DDBJ whole genome shotgun (WGS) entry which is preliminary data.</text>
</comment>
<feature type="region of interest" description="Disordered" evidence="1">
    <location>
        <begin position="714"/>
        <end position="743"/>
    </location>
</feature>
<dbReference type="AlphaFoldDB" id="A0A6G0WG81"/>
<dbReference type="Proteomes" id="UP000478052">
    <property type="component" value="Unassembled WGS sequence"/>
</dbReference>
<gene>
    <name evidence="2" type="ORF">FWK35_00031977</name>
</gene>
<accession>A0A6G0WG81</accession>
<dbReference type="PANTHER" id="PTHR35385:SF2">
    <property type="entry name" value="PROTEIN B, PUTATIVE-RELATED"/>
    <property type="match status" value="1"/>
</dbReference>
<evidence type="ECO:0000256" key="1">
    <source>
        <dbReference type="SAM" id="MobiDB-lite"/>
    </source>
</evidence>
<keyword evidence="3" id="KW-1185">Reference proteome</keyword>
<sequence>MKIGELNEFLQSFQDDFVSVINEKESCVDSNTYIIRAGNIENVLSGKKFIKLFSSASNTSYILNFELKDPKKVLFHIYFICHHSLKNKSTTTITERNTNCKATIDILLKKNNKNTRKNDPYLKLTPPLNAVIKIVWNHNHPIISCDAMKYLRTNSELKAPVYSLFKTDNTFIQYFENGLSPNEARHSHESKLLLQENMLITCSLLANAALNPTKRHIYYLHDEWRKKKFGSINAPLPMLQEKITTYAKIGVQIATKADKPWAVLIVTPIMKRSQELQSSQEIIFVDSTSSVDTTSSTVTILSLYDSSAEKNALRSLWPTARQFLCHFHMAQAEWRWLHEFKNHIECVDRIMLMKLFQKAMYSECENDFKNTVAEVETDAKKYTHFIKRFMNNCKRYEQWVLYKGFDINYRNHNTNNYAEASIRVLKDILLHRTKAYNVVALVDFIVTIGEEYFTLRILNHAHCRHSETNRLYSKLCSNIVDLNVTDVKKISKCTYEVPSMSEKNVYYSINIENGLCTCKMGLSGSFYKHQAWIHKNIKIQLPNAPPITLNERHALGILALGIKKCPKPDFFLGLKENPTVNVLSKTVTCTTQNLDEHNLHKNTSNDDDVYTSVKLMQSDSFMCQNSVDYKKSTENIETNSDILNIEVIAVQAEWSRMHGMIQTLPLPILKKLKNRLKHVQNGSQFASLMCSVSNTACNINRRRGQIKVQPTSISRRKTGVTKGSKRTSACRKPNGNSTNIKKRPHNLTVNVNNNQMNAKSHGNGH</sequence>
<reference evidence="2 3" key="1">
    <citation type="submission" date="2019-08" db="EMBL/GenBank/DDBJ databases">
        <title>Whole genome of Aphis craccivora.</title>
        <authorList>
            <person name="Voronova N.V."/>
            <person name="Shulinski R.S."/>
            <person name="Bandarenka Y.V."/>
            <person name="Zhorov D.G."/>
            <person name="Warner D."/>
        </authorList>
    </citation>
    <scope>NUCLEOTIDE SEQUENCE [LARGE SCALE GENOMIC DNA]</scope>
    <source>
        <strain evidence="2">180601</strain>
        <tissue evidence="2">Whole Body</tissue>
    </source>
</reference>
<protein>
    <submittedName>
        <fullName evidence="2">SWIM-type domain-containing protein</fullName>
    </submittedName>
</protein>
<dbReference type="PANTHER" id="PTHR35385">
    <property type="entry name" value="PROTEIN B, PUTATIVE-RELATED-RELATED"/>
    <property type="match status" value="1"/>
</dbReference>
<proteinExistence type="predicted"/>